<dbReference type="InterPro" id="IPR018247">
    <property type="entry name" value="EF_Hand_1_Ca_BS"/>
</dbReference>
<feature type="transmembrane region" description="Helical" evidence="7">
    <location>
        <begin position="1068"/>
        <end position="1088"/>
    </location>
</feature>
<evidence type="ECO:0000256" key="1">
    <source>
        <dbReference type="ARBA" id="ARBA00004141"/>
    </source>
</evidence>
<dbReference type="PROSITE" id="PS50222">
    <property type="entry name" value="EF_HAND_2"/>
    <property type="match status" value="2"/>
</dbReference>
<dbReference type="InterPro" id="IPR049452">
    <property type="entry name" value="Anoctamin_TM"/>
</dbReference>
<keyword evidence="10" id="KW-1185">Reference proteome</keyword>
<comment type="subcellular location">
    <subcellularLocation>
        <location evidence="1">Membrane</location>
        <topology evidence="1">Multi-pass membrane protein</topology>
    </subcellularLocation>
</comment>
<dbReference type="InterPro" id="IPR005821">
    <property type="entry name" value="Ion_trans_dom"/>
</dbReference>
<dbReference type="OrthoDB" id="292929at2759"/>
<dbReference type="PANTHER" id="PTHR12308">
    <property type="entry name" value="ANOCTAMIN"/>
    <property type="match status" value="1"/>
</dbReference>
<feature type="transmembrane region" description="Helical" evidence="7">
    <location>
        <begin position="195"/>
        <end position="214"/>
    </location>
</feature>
<evidence type="ECO:0000256" key="6">
    <source>
        <dbReference type="SAM" id="MobiDB-lite"/>
    </source>
</evidence>
<feature type="transmembrane region" description="Helical" evidence="7">
    <location>
        <begin position="483"/>
        <end position="507"/>
    </location>
</feature>
<reference evidence="9 10" key="1">
    <citation type="submission" date="2008-07" db="EMBL/GenBank/DDBJ databases">
        <authorList>
            <person name="El-Sayed N."/>
            <person name="Caler E."/>
            <person name="Inman J."/>
            <person name="Amedeo P."/>
            <person name="Hass B."/>
            <person name="Wortman J."/>
        </authorList>
    </citation>
    <scope>NUCLEOTIDE SEQUENCE [LARGE SCALE GENOMIC DNA]</scope>
    <source>
        <strain evidence="10">ATCC 50983 / TXsc</strain>
    </source>
</reference>
<evidence type="ECO:0000313" key="10">
    <source>
        <dbReference type="Proteomes" id="UP000007800"/>
    </source>
</evidence>
<dbReference type="SMART" id="SM00054">
    <property type="entry name" value="EFh"/>
    <property type="match status" value="2"/>
</dbReference>
<dbReference type="RefSeq" id="XP_002787181.1">
    <property type="nucleotide sequence ID" value="XM_002787135.1"/>
</dbReference>
<dbReference type="CDD" id="cd00051">
    <property type="entry name" value="EFh"/>
    <property type="match status" value="1"/>
</dbReference>
<evidence type="ECO:0000256" key="2">
    <source>
        <dbReference type="ARBA" id="ARBA00022692"/>
    </source>
</evidence>
<dbReference type="Pfam" id="PF13202">
    <property type="entry name" value="EF-hand_5"/>
    <property type="match status" value="1"/>
</dbReference>
<dbReference type="InterPro" id="IPR002048">
    <property type="entry name" value="EF_hand_dom"/>
</dbReference>
<evidence type="ECO:0000313" key="9">
    <source>
        <dbReference type="EMBL" id="EER18977.1"/>
    </source>
</evidence>
<dbReference type="Proteomes" id="UP000007800">
    <property type="component" value="Unassembled WGS sequence"/>
</dbReference>
<feature type="region of interest" description="Disordered" evidence="6">
    <location>
        <begin position="1301"/>
        <end position="1321"/>
    </location>
</feature>
<feature type="transmembrane region" description="Helical" evidence="7">
    <location>
        <begin position="820"/>
        <end position="841"/>
    </location>
</feature>
<feature type="region of interest" description="Disordered" evidence="6">
    <location>
        <begin position="872"/>
        <end position="901"/>
    </location>
</feature>
<proteinExistence type="predicted"/>
<evidence type="ECO:0000259" key="8">
    <source>
        <dbReference type="PROSITE" id="PS50222"/>
    </source>
</evidence>
<evidence type="ECO:0000256" key="7">
    <source>
        <dbReference type="SAM" id="Phobius"/>
    </source>
</evidence>
<dbReference type="PANTHER" id="PTHR12308:SF73">
    <property type="entry name" value="ANOCTAMIN"/>
    <property type="match status" value="1"/>
</dbReference>
<dbReference type="GO" id="GO:0005254">
    <property type="term" value="F:chloride channel activity"/>
    <property type="evidence" value="ECO:0007669"/>
    <property type="project" value="TreeGrafter"/>
</dbReference>
<feature type="transmembrane region" description="Helical" evidence="7">
    <location>
        <begin position="1026"/>
        <end position="1047"/>
    </location>
</feature>
<name>C5K971_PERM5</name>
<dbReference type="Gene3D" id="1.10.287.70">
    <property type="match status" value="1"/>
</dbReference>
<protein>
    <recommendedName>
        <fullName evidence="8">EF-hand domain-containing protein</fullName>
    </recommendedName>
</protein>
<dbReference type="Pfam" id="PF00520">
    <property type="entry name" value="Ion_trans"/>
    <property type="match status" value="1"/>
</dbReference>
<keyword evidence="3" id="KW-0106">Calcium</keyword>
<dbReference type="Gene3D" id="1.10.238.10">
    <property type="entry name" value="EF-hand"/>
    <property type="match status" value="1"/>
</dbReference>
<keyword evidence="2 7" id="KW-0812">Transmembrane</keyword>
<keyword evidence="4 7" id="KW-1133">Transmembrane helix</keyword>
<dbReference type="GO" id="GO:0016020">
    <property type="term" value="C:membrane"/>
    <property type="evidence" value="ECO:0007669"/>
    <property type="project" value="UniProtKB-SubCell"/>
</dbReference>
<accession>C5K971</accession>
<dbReference type="InterPro" id="IPR007632">
    <property type="entry name" value="Anoctamin"/>
</dbReference>
<evidence type="ECO:0000256" key="5">
    <source>
        <dbReference type="ARBA" id="ARBA00023136"/>
    </source>
</evidence>
<feature type="domain" description="EF-hand" evidence="8">
    <location>
        <begin position="1188"/>
        <end position="1223"/>
    </location>
</feature>
<keyword evidence="5 7" id="KW-0472">Membrane</keyword>
<organism evidence="10">
    <name type="scientific">Perkinsus marinus (strain ATCC 50983 / TXsc)</name>
    <dbReference type="NCBI Taxonomy" id="423536"/>
    <lineage>
        <taxon>Eukaryota</taxon>
        <taxon>Sar</taxon>
        <taxon>Alveolata</taxon>
        <taxon>Perkinsozoa</taxon>
        <taxon>Perkinsea</taxon>
        <taxon>Perkinsida</taxon>
        <taxon>Perkinsidae</taxon>
        <taxon>Perkinsus</taxon>
    </lineage>
</organism>
<feature type="compositionally biased region" description="Basic and acidic residues" evidence="6">
    <location>
        <begin position="730"/>
        <end position="751"/>
    </location>
</feature>
<gene>
    <name evidence="9" type="ORF">Pmar_PMAR007873</name>
</gene>
<evidence type="ECO:0000256" key="4">
    <source>
        <dbReference type="ARBA" id="ARBA00022989"/>
    </source>
</evidence>
<feature type="region of interest" description="Disordered" evidence="6">
    <location>
        <begin position="730"/>
        <end position="772"/>
    </location>
</feature>
<dbReference type="GO" id="GO:0005509">
    <property type="term" value="F:calcium ion binding"/>
    <property type="evidence" value="ECO:0007669"/>
    <property type="project" value="InterPro"/>
</dbReference>
<feature type="transmembrane region" description="Helical" evidence="7">
    <location>
        <begin position="341"/>
        <end position="363"/>
    </location>
</feature>
<dbReference type="SUPFAM" id="SSF47473">
    <property type="entry name" value="EF-hand"/>
    <property type="match status" value="1"/>
</dbReference>
<dbReference type="GeneID" id="9049464"/>
<feature type="transmembrane region" description="Helical" evidence="7">
    <location>
        <begin position="582"/>
        <end position="605"/>
    </location>
</feature>
<dbReference type="InterPro" id="IPR011992">
    <property type="entry name" value="EF-hand-dom_pair"/>
</dbReference>
<dbReference type="PROSITE" id="PS00018">
    <property type="entry name" value="EF_HAND_1"/>
    <property type="match status" value="2"/>
</dbReference>
<sequence>MMGSAAAVAVLCGTQEDRDYIVQELNSAERGLKAWAKVPSKSSDKGGKPVVYVSAESETALLRLADDAHILSMISSKELPSISSGKEMWPLPKAQGALVPVRDAPRPVHLSWLETTTAVTNAIYSICGFDLDDAVEVQSLPEPFTEHEVRTALLPVRDYFNFISIIIYWLAPPSLFAVVLWAVGETGSSVVDSPYVPWYAFFLLVWSVALPSWLEYGGWTTRATDTIDSCFNKGQREAQRANPHYQAYSHRRSPVTGATEKYCPVWRRALGFAVSALVTAFMVLCAFCVGMCSLNLQGYIHGPNSTLAEGLESHFVSPFYIPQLAHFAEPGHIFDPNSDSVIPWSMLPVLSHTIVIQFMNLTYRDIAAWLTKLENWPLMVQYQKSLVFKRFLFEALDCYSVLFYVGLYELDIMKLRGELVSLYYVDTFRRFAIETLIPFIHLYRTFGSAKVPPATSADEQLHRAEELDEHEVFDDYLEVVITFGYVTVFGATSMPLCSLVSLIAMVIERYSDELKLGLTRHCGPMYRPSHPLDPSLNRLWCQIVEFMCWAAVFTNCILFGFASDQMPEVFPQFFRGDTVLAGYGRFVVASVFGVEHLILAVQLVLVSTLPKMPSWVKHDLEREDLRSKELFWRQQFDATRHRHNGVKLILGSRVMGQTERRSQVTRNTPLRCKTKITLLTMTWTLGIQVATVYRSRISKPKFQELPRQAKRCTVVHSYRKEEPTTVVKIDTGEHKPVDGVGAKAHDHKHDNEDDDGDYDDGDYDDYDDDGPDYDDMDHMLSPAAVQQSSFAIDSGSTDSIGKAGRMCATGDLGHTLMEGLVAFGVGIGVFATACGGIALYIKSKVEEEQLYEVTLYCPYGFSSTWRRETEDHTEVHYTHHSARVQPDGHEPQESKNQAKRRRSLRAGELMTDYIDKLYHKNWLLAWLLELIHLDNLVRRVYIDRAIKSGTSYKHPYFPRTNNFFNTLREGAGTTVMPRLSIVASYSRLKLYVDSPSHERLMGFITIIHCVFLGMQFSAQTTDHSDGLYILIASILFIFSIFAVEIIGRMEVFNGDVMVQDHFGSVSRAMLTLFQVMTLDSWAAIARPMQAKAPITVTVFFVAVILCVVMVLMNLITAVIVENAFSIAKADAEEQAKIREREKQNDMNSLAQLFNDLDADGSGELSFDEFQEAVLYNTTVQNKLKVLDLEPSEMEELWTILDVSGDGSLSVEEFSNGLRRVKSAIQSKDLMENVKRVSVLMKKIKTARGKLGLVQTKIADLGKRVSGTHAVVGRVINKVNRCTETIEACPRWNELLPLRVKRSSEESAEDDESSIPDAGTQD</sequence>
<feature type="transmembrane region" description="Helical" evidence="7">
    <location>
        <begin position="1094"/>
        <end position="1120"/>
    </location>
</feature>
<dbReference type="Pfam" id="PF04547">
    <property type="entry name" value="Anoctamin"/>
    <property type="match status" value="1"/>
</dbReference>
<evidence type="ECO:0000256" key="3">
    <source>
        <dbReference type="ARBA" id="ARBA00022837"/>
    </source>
</evidence>
<feature type="transmembrane region" description="Helical" evidence="7">
    <location>
        <begin position="539"/>
        <end position="562"/>
    </location>
</feature>
<feature type="transmembrane region" description="Helical" evidence="7">
    <location>
        <begin position="159"/>
        <end position="183"/>
    </location>
</feature>
<feature type="transmembrane region" description="Helical" evidence="7">
    <location>
        <begin position="269"/>
        <end position="296"/>
    </location>
</feature>
<feature type="compositionally biased region" description="Acidic residues" evidence="6">
    <location>
        <begin position="752"/>
        <end position="772"/>
    </location>
</feature>
<dbReference type="EMBL" id="GG671399">
    <property type="protein sequence ID" value="EER18977.1"/>
    <property type="molecule type" value="Genomic_DNA"/>
</dbReference>
<dbReference type="InParanoid" id="C5K971"/>
<feature type="domain" description="EF-hand" evidence="8">
    <location>
        <begin position="1144"/>
        <end position="1179"/>
    </location>
</feature>